<name>A0A645D7N8_9ZZZZ</name>
<accession>A0A645D7N8</accession>
<dbReference type="EMBL" id="VSSQ01033578">
    <property type="protein sequence ID" value="MPM85225.1"/>
    <property type="molecule type" value="Genomic_DNA"/>
</dbReference>
<organism evidence="1">
    <name type="scientific">bioreactor metagenome</name>
    <dbReference type="NCBI Taxonomy" id="1076179"/>
    <lineage>
        <taxon>unclassified sequences</taxon>
        <taxon>metagenomes</taxon>
        <taxon>ecological metagenomes</taxon>
    </lineage>
</organism>
<evidence type="ECO:0000313" key="1">
    <source>
        <dbReference type="EMBL" id="MPM85225.1"/>
    </source>
</evidence>
<dbReference type="AlphaFoldDB" id="A0A645D7N8"/>
<reference evidence="1" key="1">
    <citation type="submission" date="2019-08" db="EMBL/GenBank/DDBJ databases">
        <authorList>
            <person name="Kucharzyk K."/>
            <person name="Murdoch R.W."/>
            <person name="Higgins S."/>
            <person name="Loffler F."/>
        </authorList>
    </citation>
    <scope>NUCLEOTIDE SEQUENCE</scope>
</reference>
<proteinExistence type="predicted"/>
<dbReference type="AntiFam" id="ANF00199">
    <property type="entry name" value="Shadow ORF (opposite gltB)"/>
</dbReference>
<sequence>MDSRVDVIRFRCFSIQSVQQIFFSKIADGRVSQVRIDRITAVSDQCTEVMHFSWFSGLQHKADVRACLFAYQMMMQAGNSQ</sequence>
<comment type="caution">
    <text evidence="1">The sequence shown here is derived from an EMBL/GenBank/DDBJ whole genome shotgun (WGS) entry which is preliminary data.</text>
</comment>
<protein>
    <submittedName>
        <fullName evidence="1">Uncharacterized protein</fullName>
    </submittedName>
</protein>
<gene>
    <name evidence="1" type="ORF">SDC9_132303</name>
</gene>